<dbReference type="InterPro" id="IPR036249">
    <property type="entry name" value="Thioredoxin-like_sf"/>
</dbReference>
<feature type="domain" description="Phenol hydroxylase-like C-terminal dimerisation" evidence="6">
    <location>
        <begin position="445"/>
        <end position="617"/>
    </location>
</feature>
<dbReference type="STRING" id="1076935.U4KZH2"/>
<keyword evidence="7" id="KW-0503">Monooxygenase</keyword>
<dbReference type="Pfam" id="PF07976">
    <property type="entry name" value="Phe_hydrox_dim"/>
    <property type="match status" value="1"/>
</dbReference>
<dbReference type="OrthoDB" id="1716816at2759"/>
<dbReference type="InterPro" id="IPR036188">
    <property type="entry name" value="FAD/NAD-bd_sf"/>
</dbReference>
<evidence type="ECO:0000259" key="6">
    <source>
        <dbReference type="Pfam" id="PF07976"/>
    </source>
</evidence>
<dbReference type="OMA" id="WEVAFWN"/>
<keyword evidence="8" id="KW-1185">Reference proteome</keyword>
<dbReference type="GO" id="GO:0071949">
    <property type="term" value="F:FAD binding"/>
    <property type="evidence" value="ECO:0007669"/>
    <property type="project" value="InterPro"/>
</dbReference>
<dbReference type="SUPFAM" id="SSF52833">
    <property type="entry name" value="Thioredoxin-like"/>
    <property type="match status" value="1"/>
</dbReference>
<evidence type="ECO:0000256" key="4">
    <source>
        <dbReference type="ARBA" id="ARBA00023002"/>
    </source>
</evidence>
<dbReference type="PANTHER" id="PTHR43004">
    <property type="entry name" value="TRK SYSTEM POTASSIUM UPTAKE PROTEIN"/>
    <property type="match status" value="1"/>
</dbReference>
<evidence type="ECO:0000256" key="3">
    <source>
        <dbReference type="ARBA" id="ARBA00022827"/>
    </source>
</evidence>
<proteinExistence type="inferred from homology"/>
<dbReference type="PRINTS" id="PR00420">
    <property type="entry name" value="RNGMNOXGNASE"/>
</dbReference>
<keyword evidence="2" id="KW-0285">Flavoprotein</keyword>
<dbReference type="InterPro" id="IPR038220">
    <property type="entry name" value="PHOX_C_sf"/>
</dbReference>
<organism evidence="7 8">
    <name type="scientific">Pyronema omphalodes (strain CBS 100304)</name>
    <name type="common">Pyronema confluens</name>
    <dbReference type="NCBI Taxonomy" id="1076935"/>
    <lineage>
        <taxon>Eukaryota</taxon>
        <taxon>Fungi</taxon>
        <taxon>Dikarya</taxon>
        <taxon>Ascomycota</taxon>
        <taxon>Pezizomycotina</taxon>
        <taxon>Pezizomycetes</taxon>
        <taxon>Pezizales</taxon>
        <taxon>Pyronemataceae</taxon>
        <taxon>Pyronema</taxon>
    </lineage>
</organism>
<keyword evidence="4" id="KW-0560">Oxidoreductase</keyword>
<feature type="domain" description="FAD-binding" evidence="5">
    <location>
        <begin position="38"/>
        <end position="405"/>
    </location>
</feature>
<reference evidence="7 8" key="1">
    <citation type="journal article" date="2013" name="PLoS Genet.">
        <title>The genome and development-dependent transcriptomes of Pyronema confluens: a window into fungal evolution.</title>
        <authorList>
            <person name="Traeger S."/>
            <person name="Altegoer F."/>
            <person name="Freitag M."/>
            <person name="Gabaldon T."/>
            <person name="Kempken F."/>
            <person name="Kumar A."/>
            <person name="Marcet-Houben M."/>
            <person name="Poggeler S."/>
            <person name="Stajich J.E."/>
            <person name="Nowrousian M."/>
        </authorList>
    </citation>
    <scope>NUCLEOTIDE SEQUENCE [LARGE SCALE GENOMIC DNA]</scope>
    <source>
        <strain evidence="8">CBS 100304</strain>
        <tissue evidence="7">Vegetative mycelium</tissue>
    </source>
</reference>
<dbReference type="InterPro" id="IPR002938">
    <property type="entry name" value="FAD-bd"/>
</dbReference>
<dbReference type="AlphaFoldDB" id="U4KZH2"/>
<dbReference type="Gene3D" id="3.40.30.20">
    <property type="match status" value="1"/>
</dbReference>
<evidence type="ECO:0000313" key="8">
    <source>
        <dbReference type="Proteomes" id="UP000018144"/>
    </source>
</evidence>
<accession>U4KZH2</accession>
<evidence type="ECO:0000313" key="7">
    <source>
        <dbReference type="EMBL" id="CCX07590.1"/>
    </source>
</evidence>
<dbReference type="eggNOG" id="KOG3855">
    <property type="taxonomic scope" value="Eukaryota"/>
</dbReference>
<evidence type="ECO:0000259" key="5">
    <source>
        <dbReference type="Pfam" id="PF01494"/>
    </source>
</evidence>
<evidence type="ECO:0000256" key="2">
    <source>
        <dbReference type="ARBA" id="ARBA00022630"/>
    </source>
</evidence>
<dbReference type="InterPro" id="IPR012941">
    <property type="entry name" value="Phe_hydrox_C_dim_dom"/>
</dbReference>
<dbReference type="PANTHER" id="PTHR43004:SF15">
    <property type="entry name" value="MONOOXYGENASE, PUTATIVE (AFU_ORTHOLOGUE AFUA_6G03030)-RELATED"/>
    <property type="match status" value="1"/>
</dbReference>
<dbReference type="GO" id="GO:0016709">
    <property type="term" value="F:oxidoreductase activity, acting on paired donors, with incorporation or reduction of molecular oxygen, NAD(P)H as one donor, and incorporation of one atom of oxygen"/>
    <property type="evidence" value="ECO:0007669"/>
    <property type="project" value="UniProtKB-ARBA"/>
</dbReference>
<gene>
    <name evidence="7" type="ORF">PCON_07179</name>
</gene>
<name>U4KZH2_PYROM</name>
<dbReference type="Gene3D" id="3.30.9.10">
    <property type="entry name" value="D-Amino Acid Oxidase, subunit A, domain 2"/>
    <property type="match status" value="1"/>
</dbReference>
<dbReference type="SUPFAM" id="SSF51905">
    <property type="entry name" value="FAD/NAD(P)-binding domain"/>
    <property type="match status" value="1"/>
</dbReference>
<protein>
    <submittedName>
        <fullName evidence="7">Similar to Phenol 2-monooxygenase acc. no. P15245</fullName>
    </submittedName>
</protein>
<dbReference type="SUPFAM" id="SSF54373">
    <property type="entry name" value="FAD-linked reductases, C-terminal domain"/>
    <property type="match status" value="1"/>
</dbReference>
<comment type="similarity">
    <text evidence="1">Belongs to the PheA/TfdB FAD monooxygenase family.</text>
</comment>
<sequence length="625" mass="69029">MPVFVERASADRDSRVNPVLESALPRITPPPPIDSDKYEVIIAGSGPAGLMLSVCLAHYGIQSVLTVDKRPSTLKAGQADGIQPRTIEVLQSLDLAHEMLTQGCLLHEVAFWNPKTGGKGIERTAFVADVAVPSRYPHELTIHQGRIERILFQDLEKYGKKVQRGTDVVGFELKEDDKEWPVEVTLRDEQGDRKVRTKFLVGCDGAHSTVRKAMGLELEGDTTDHVWGVMDAVITSTFPDIRKRCAIHSSEGSIMIIPRERIPGGKVLTRVYCQMSSLENASKAESKAARNAITLERLTTQTAKALAPYTFSFSDVDWWAAYQIGQRTASAFSLADSNGVKRVHIAGDACHTHSPKAGQGMNVSMMDTYNLSFKLAHVLNGLAPPEILDTYESERLDIARQLIEFDTKFSSMFSGRIGEDSGLTHDEFVSVFRTGGGFTSGCGIEYGPGMLVDPQADVVKDGNRSLGLLWPGRRLMNVRTIRFADANPRNLQDDFASTGVYRILLMLPRSWRDQMNMQQVIQKYTSSIPDQFPRGAMETAIMYPGERGDIEWTDFPEAVRERNEWLLLGDAYGEAYTTFGVNEEVGAVAVVRPDGYVGMVGRVEETARVRAWLGGVLNAIPDGPQ</sequence>
<dbReference type="EMBL" id="HF935357">
    <property type="protein sequence ID" value="CCX07590.1"/>
    <property type="molecule type" value="Genomic_DNA"/>
</dbReference>
<dbReference type="Gene3D" id="3.50.50.60">
    <property type="entry name" value="FAD/NAD(P)-binding domain"/>
    <property type="match status" value="1"/>
</dbReference>
<dbReference type="Pfam" id="PF01494">
    <property type="entry name" value="FAD_binding_3"/>
    <property type="match status" value="1"/>
</dbReference>
<evidence type="ECO:0000256" key="1">
    <source>
        <dbReference type="ARBA" id="ARBA00007801"/>
    </source>
</evidence>
<dbReference type="Proteomes" id="UP000018144">
    <property type="component" value="Unassembled WGS sequence"/>
</dbReference>
<dbReference type="InterPro" id="IPR050641">
    <property type="entry name" value="RIFMO-like"/>
</dbReference>
<keyword evidence="3" id="KW-0274">FAD</keyword>